<keyword evidence="2" id="KW-0812">Transmembrane</keyword>
<dbReference type="EMBL" id="MU404353">
    <property type="protein sequence ID" value="KAI1614319.1"/>
    <property type="molecule type" value="Genomic_DNA"/>
</dbReference>
<evidence type="ECO:0008006" key="5">
    <source>
        <dbReference type="Google" id="ProtNLM"/>
    </source>
</evidence>
<accession>A0AAN6IGA5</accession>
<evidence type="ECO:0000256" key="1">
    <source>
        <dbReference type="SAM" id="MobiDB-lite"/>
    </source>
</evidence>
<gene>
    <name evidence="3" type="ORF">EDD36DRAFT_464163</name>
</gene>
<dbReference type="SUPFAM" id="SSF50370">
    <property type="entry name" value="Ricin B-like lectins"/>
    <property type="match status" value="1"/>
</dbReference>
<name>A0AAN6IGA5_9EURO</name>
<sequence length="284" mass="30649">MASQFNSSAYYRLYTDEYGIGTRLNDGIGPDAPNALELGEGSYSSENWQVFYQDEVYFIRNYDYGAEYQLALNSSDTTQPQLLPATGDLTQQWNITSWSDGTWKLVNIGVEQDQYLSVTNTTTDQIIPAMNTDDEGSRWTFQINHSAGNASAEMLEPLSSVATVQTATSSTTAASSTATKQATPSSTSTSTNKSNSLSSGALAGTIVGAVAVIAFLVIAALLMVRKRSRARRRRTTEIPDPMLETSKYHAYSAPISELAATTSPTYIEKDGRATGTIGAVELPP</sequence>
<keyword evidence="2" id="KW-1133">Transmembrane helix</keyword>
<evidence type="ECO:0000313" key="4">
    <source>
        <dbReference type="Proteomes" id="UP001203852"/>
    </source>
</evidence>
<organism evidence="3 4">
    <name type="scientific">Exophiala viscosa</name>
    <dbReference type="NCBI Taxonomy" id="2486360"/>
    <lineage>
        <taxon>Eukaryota</taxon>
        <taxon>Fungi</taxon>
        <taxon>Dikarya</taxon>
        <taxon>Ascomycota</taxon>
        <taxon>Pezizomycotina</taxon>
        <taxon>Eurotiomycetes</taxon>
        <taxon>Chaetothyriomycetidae</taxon>
        <taxon>Chaetothyriales</taxon>
        <taxon>Herpotrichiellaceae</taxon>
        <taxon>Exophiala</taxon>
    </lineage>
</organism>
<comment type="caution">
    <text evidence="3">The sequence shown here is derived from an EMBL/GenBank/DDBJ whole genome shotgun (WGS) entry which is preliminary data.</text>
</comment>
<feature type="transmembrane region" description="Helical" evidence="2">
    <location>
        <begin position="201"/>
        <end position="224"/>
    </location>
</feature>
<dbReference type="InterPro" id="IPR035992">
    <property type="entry name" value="Ricin_B-like_lectins"/>
</dbReference>
<dbReference type="AlphaFoldDB" id="A0AAN6IGA5"/>
<keyword evidence="4" id="KW-1185">Reference proteome</keyword>
<protein>
    <recommendedName>
        <fullName evidence="5">Ricin B lectin domain-containing protein</fullName>
    </recommendedName>
</protein>
<dbReference type="Proteomes" id="UP001203852">
    <property type="component" value="Unassembled WGS sequence"/>
</dbReference>
<evidence type="ECO:0000313" key="3">
    <source>
        <dbReference type="EMBL" id="KAI1614319.1"/>
    </source>
</evidence>
<dbReference type="Gene3D" id="2.80.10.50">
    <property type="match status" value="1"/>
</dbReference>
<keyword evidence="2" id="KW-0472">Membrane</keyword>
<reference evidence="3" key="1">
    <citation type="journal article" date="2022" name="bioRxiv">
        <title>Deciphering the potential niche of two novel black yeast fungi from a biological soil crust based on their genomes, phenotypes, and melanin regulation.</title>
        <authorList>
            <consortium name="DOE Joint Genome Institute"/>
            <person name="Carr E.C."/>
            <person name="Barton Q."/>
            <person name="Grambo S."/>
            <person name="Sullivan M."/>
            <person name="Renfro C.M."/>
            <person name="Kuo A."/>
            <person name="Pangilinan J."/>
            <person name="Lipzen A."/>
            <person name="Keymanesh K."/>
            <person name="Savage E."/>
            <person name="Barry K."/>
            <person name="Grigoriev I.V."/>
            <person name="Riekhof W.R."/>
            <person name="Harris S.S."/>
        </authorList>
    </citation>
    <scope>NUCLEOTIDE SEQUENCE</scope>
    <source>
        <strain evidence="3">JF 03-4F</strain>
    </source>
</reference>
<proteinExistence type="predicted"/>
<feature type="region of interest" description="Disordered" evidence="1">
    <location>
        <begin position="169"/>
        <end position="197"/>
    </location>
</feature>
<dbReference type="PANTHER" id="PTHR16861">
    <property type="entry name" value="GLYCOPROTEIN 38"/>
    <property type="match status" value="1"/>
</dbReference>
<evidence type="ECO:0000256" key="2">
    <source>
        <dbReference type="SAM" id="Phobius"/>
    </source>
</evidence>
<dbReference type="PANTHER" id="PTHR16861:SF4">
    <property type="entry name" value="SH3 DOMAIN PROTEIN (AFU_ORTHOLOGUE AFUA_1G13610)"/>
    <property type="match status" value="1"/>
</dbReference>